<evidence type="ECO:0000256" key="2">
    <source>
        <dbReference type="ARBA" id="ARBA00026073"/>
    </source>
</evidence>
<dbReference type="Pfam" id="PF00929">
    <property type="entry name" value="RNase_T"/>
    <property type="match status" value="1"/>
</dbReference>
<dbReference type="PANTHER" id="PTHR30231">
    <property type="entry name" value="DNA POLYMERASE III SUBUNIT EPSILON"/>
    <property type="match status" value="1"/>
</dbReference>
<dbReference type="EC" id="2.7.7.7" evidence="4"/>
<name>A0A292YCU0_9BACT</name>
<comment type="subunit">
    <text evidence="2">DNA polymerase III contains a core (composed of alpha, epsilon and theta chains) that associates with a tau subunit. This core dimerizes to form the POLIII' complex. PolIII' associates with the gamma complex (composed of gamma, delta, delta', psi and chi chains) and with the beta chain to form the complete DNA polymerase III complex.</text>
</comment>
<dbReference type="GO" id="GO:0003677">
    <property type="term" value="F:DNA binding"/>
    <property type="evidence" value="ECO:0007669"/>
    <property type="project" value="InterPro"/>
</dbReference>
<dbReference type="RefSeq" id="WP_096258424.1">
    <property type="nucleotide sequence ID" value="NZ_BDME01000001.1"/>
</dbReference>
<dbReference type="GO" id="GO:0008408">
    <property type="term" value="F:3'-5' exonuclease activity"/>
    <property type="evidence" value="ECO:0007669"/>
    <property type="project" value="TreeGrafter"/>
</dbReference>
<gene>
    <name evidence="4" type="ORF">LNAT_P0571</name>
</gene>
<organism evidence="4 5">
    <name type="scientific">Lebetimonas natsushimae</name>
    <dbReference type="NCBI Taxonomy" id="1936991"/>
    <lineage>
        <taxon>Bacteria</taxon>
        <taxon>Pseudomonadati</taxon>
        <taxon>Campylobacterota</taxon>
        <taxon>Epsilonproteobacteria</taxon>
        <taxon>Nautiliales</taxon>
        <taxon>Nautiliaceae</taxon>
        <taxon>Lebetimonas</taxon>
    </lineage>
</organism>
<dbReference type="EMBL" id="BDME01000001">
    <property type="protein sequence ID" value="GAX87276.1"/>
    <property type="molecule type" value="Genomic_DNA"/>
</dbReference>
<dbReference type="Proteomes" id="UP000217944">
    <property type="component" value="Unassembled WGS sequence"/>
</dbReference>
<dbReference type="FunFam" id="3.30.420.10:FF:000045">
    <property type="entry name" value="3'-5' exonuclease DinG"/>
    <property type="match status" value="1"/>
</dbReference>
<dbReference type="InterPro" id="IPR036397">
    <property type="entry name" value="RNaseH_sf"/>
</dbReference>
<protein>
    <submittedName>
        <fullName evidence="4">DNA polymerase III subunit epsilon</fullName>
        <ecNumber evidence="4">2.7.7.7</ecNumber>
    </submittedName>
</protein>
<comment type="function">
    <text evidence="1">DNA polymerase III is a complex, multichain enzyme responsible for most of the replicative synthesis in bacteria. The epsilon subunit contain the editing function and is a proofreading 3'-5' exonuclease.</text>
</comment>
<evidence type="ECO:0000313" key="5">
    <source>
        <dbReference type="Proteomes" id="UP000217944"/>
    </source>
</evidence>
<dbReference type="NCBIfam" id="TIGR00573">
    <property type="entry name" value="dnaq"/>
    <property type="match status" value="1"/>
</dbReference>
<dbReference type="SMART" id="SM00479">
    <property type="entry name" value="EXOIII"/>
    <property type="match status" value="1"/>
</dbReference>
<feature type="domain" description="Exonuclease" evidence="3">
    <location>
        <begin position="63"/>
        <end position="227"/>
    </location>
</feature>
<sequence length="253" mass="29189">MDKINLLKEGVTKEKFLKIFSKDYPGFDFQSLYNILKFQGFPLTIIDKKVFLKTALIPYQKAEYTVVDIEVNNSKPNIGQVIEIGAVKIKNLEIADSFDFLIYADEVPIFVERVTGINQKMLENKLSQKEILKKFRLFLGDSVFVAHPADFDFNFLAYQFEKENLGKLLNRHLCTLTLSQKTIEANRYGLKYLMEELNLPEETHHRALGDAKTAARVFLKCLKNLPAEIVSAEDLIEFGKPRKNKNKPKKSKY</sequence>
<dbReference type="CDD" id="cd06127">
    <property type="entry name" value="DEDDh"/>
    <property type="match status" value="1"/>
</dbReference>
<dbReference type="Gene3D" id="3.30.420.10">
    <property type="entry name" value="Ribonuclease H-like superfamily/Ribonuclease H"/>
    <property type="match status" value="1"/>
</dbReference>
<evidence type="ECO:0000259" key="3">
    <source>
        <dbReference type="SMART" id="SM00479"/>
    </source>
</evidence>
<dbReference type="GO" id="GO:0003887">
    <property type="term" value="F:DNA-directed DNA polymerase activity"/>
    <property type="evidence" value="ECO:0007669"/>
    <property type="project" value="UniProtKB-EC"/>
</dbReference>
<comment type="caution">
    <text evidence="4">The sequence shown here is derived from an EMBL/GenBank/DDBJ whole genome shotgun (WGS) entry which is preliminary data.</text>
</comment>
<dbReference type="NCBIfam" id="NF006316">
    <property type="entry name" value="PRK08517.1"/>
    <property type="match status" value="1"/>
</dbReference>
<dbReference type="InterPro" id="IPR013520">
    <property type="entry name" value="Ribonucl_H"/>
</dbReference>
<dbReference type="GO" id="GO:0045004">
    <property type="term" value="P:DNA replication proofreading"/>
    <property type="evidence" value="ECO:0007669"/>
    <property type="project" value="TreeGrafter"/>
</dbReference>
<keyword evidence="4" id="KW-0548">Nucleotidyltransferase</keyword>
<accession>A0A292YCU0</accession>
<dbReference type="GO" id="GO:0005829">
    <property type="term" value="C:cytosol"/>
    <property type="evidence" value="ECO:0007669"/>
    <property type="project" value="TreeGrafter"/>
</dbReference>
<dbReference type="SUPFAM" id="SSF53098">
    <property type="entry name" value="Ribonuclease H-like"/>
    <property type="match status" value="1"/>
</dbReference>
<reference evidence="4 5" key="1">
    <citation type="journal article" date="2017" name="Syst. Appl. Microbiol.">
        <title>Lebetimonas natsushimae sp. nov., a novel strictly anaerobic, moderately thermophilic chemoautotroph isolated from a deep-sea hydrothermal vent polychaete nest in the Mid-Okinawa Trough.</title>
        <authorList>
            <person name="Nagata R."/>
            <person name="Takaki Y."/>
            <person name="Tame A."/>
            <person name="Nunoura T."/>
            <person name="Muto H."/>
            <person name="Mino S."/>
            <person name="Sawayama S."/>
            <person name="Takai K."/>
            <person name="Nakagawa S."/>
        </authorList>
    </citation>
    <scope>NUCLEOTIDE SEQUENCE [LARGE SCALE GENOMIC DNA]</scope>
    <source>
        <strain evidence="4 5">HS1857</strain>
    </source>
</reference>
<dbReference type="OrthoDB" id="9804290at2"/>
<proteinExistence type="predicted"/>
<evidence type="ECO:0000256" key="1">
    <source>
        <dbReference type="ARBA" id="ARBA00025483"/>
    </source>
</evidence>
<keyword evidence="4" id="KW-0808">Transferase</keyword>
<dbReference type="AlphaFoldDB" id="A0A292YCU0"/>
<keyword evidence="5" id="KW-1185">Reference proteome</keyword>
<dbReference type="InterPro" id="IPR012337">
    <property type="entry name" value="RNaseH-like_sf"/>
</dbReference>
<dbReference type="Gene3D" id="1.20.5.140">
    <property type="match status" value="1"/>
</dbReference>
<dbReference type="PANTHER" id="PTHR30231:SF41">
    <property type="entry name" value="DNA POLYMERASE III SUBUNIT EPSILON"/>
    <property type="match status" value="1"/>
</dbReference>
<evidence type="ECO:0000313" key="4">
    <source>
        <dbReference type="EMBL" id="GAX87276.1"/>
    </source>
</evidence>
<dbReference type="InterPro" id="IPR006054">
    <property type="entry name" value="DnaQ"/>
</dbReference>